<feature type="repeat" description="WD" evidence="10">
    <location>
        <begin position="808"/>
        <end position="849"/>
    </location>
</feature>
<dbReference type="InterPro" id="IPR019775">
    <property type="entry name" value="WD40_repeat_CS"/>
</dbReference>
<feature type="region of interest" description="Disordered" evidence="11">
    <location>
        <begin position="25"/>
        <end position="50"/>
    </location>
</feature>
<dbReference type="Gene3D" id="1.10.533.10">
    <property type="entry name" value="Death Domain, Fas"/>
    <property type="match status" value="1"/>
</dbReference>
<dbReference type="GO" id="GO:0048731">
    <property type="term" value="P:system development"/>
    <property type="evidence" value="ECO:0007669"/>
    <property type="project" value="UniProtKB-ARBA"/>
</dbReference>
<dbReference type="InterPro" id="IPR037963">
    <property type="entry name" value="APAF1_CARD_dom"/>
</dbReference>
<keyword evidence="6" id="KW-0547">Nucleotide-binding</keyword>
<dbReference type="InterPro" id="IPR041452">
    <property type="entry name" value="APAF1_C"/>
</dbReference>
<keyword evidence="7" id="KW-0106">Calcium</keyword>
<feature type="repeat" description="WD" evidence="10">
    <location>
        <begin position="1033"/>
        <end position="1068"/>
    </location>
</feature>
<dbReference type="PROSITE" id="PS00678">
    <property type="entry name" value="WD_REPEATS_1"/>
    <property type="match status" value="3"/>
</dbReference>
<evidence type="ECO:0000259" key="12">
    <source>
        <dbReference type="PROSITE" id="PS50209"/>
    </source>
</evidence>
<dbReference type="FunFam" id="2.130.10.10:FF:000196">
    <property type="entry name" value="Apoptotic protease-activating factor 1"/>
    <property type="match status" value="1"/>
</dbReference>
<dbReference type="Gene3D" id="1.10.10.10">
    <property type="entry name" value="Winged helix-like DNA-binding domain superfamily/Winged helix DNA-binding domain"/>
    <property type="match status" value="1"/>
</dbReference>
<dbReference type="SMART" id="SM00320">
    <property type="entry name" value="WD40"/>
    <property type="match status" value="13"/>
</dbReference>
<keyword evidence="14" id="KW-1185">Reference proteome</keyword>
<feature type="repeat" description="WD" evidence="10">
    <location>
        <begin position="892"/>
        <end position="935"/>
    </location>
</feature>
<feature type="non-terminal residue" evidence="13">
    <location>
        <position position="1"/>
    </location>
</feature>
<evidence type="ECO:0000256" key="1">
    <source>
        <dbReference type="ARBA" id="ARBA00004496"/>
    </source>
</evidence>
<feature type="repeat" description="WD" evidence="10">
    <location>
        <begin position="936"/>
        <end position="977"/>
    </location>
</feature>
<dbReference type="FunFam" id="1.10.8.430:FF:000001">
    <property type="entry name" value="Apoptotic protease-activating factor 1"/>
    <property type="match status" value="1"/>
</dbReference>
<dbReference type="PANTHER" id="PTHR22845">
    <property type="entry name" value="APOPTOTIC PROTEASE-ACTIVATING FACTOR 1"/>
    <property type="match status" value="1"/>
</dbReference>
<dbReference type="PRINTS" id="PR00364">
    <property type="entry name" value="DISEASERSIST"/>
</dbReference>
<dbReference type="EMBL" id="JAGFMF010011752">
    <property type="protein sequence ID" value="KAG8514018.1"/>
    <property type="molecule type" value="Genomic_DNA"/>
</dbReference>
<dbReference type="Gene3D" id="1.25.40.370">
    <property type="match status" value="1"/>
</dbReference>
<dbReference type="CDD" id="cd00200">
    <property type="entry name" value="WD40"/>
    <property type="match status" value="2"/>
</dbReference>
<dbReference type="GO" id="GO:0006508">
    <property type="term" value="P:proteolysis"/>
    <property type="evidence" value="ECO:0007669"/>
    <property type="project" value="UniProtKB-KW"/>
</dbReference>
<dbReference type="Pfam" id="PF00400">
    <property type="entry name" value="WD40"/>
    <property type="match status" value="9"/>
</dbReference>
<dbReference type="GO" id="GO:0008233">
    <property type="term" value="F:peptidase activity"/>
    <property type="evidence" value="ECO:0007669"/>
    <property type="project" value="UniProtKB-KW"/>
</dbReference>
<dbReference type="Proteomes" id="UP000700334">
    <property type="component" value="Unassembled WGS sequence"/>
</dbReference>
<evidence type="ECO:0000313" key="14">
    <source>
        <dbReference type="Proteomes" id="UP000700334"/>
    </source>
</evidence>
<evidence type="ECO:0000256" key="5">
    <source>
        <dbReference type="ARBA" id="ARBA00022737"/>
    </source>
</evidence>
<evidence type="ECO:0000256" key="10">
    <source>
        <dbReference type="PROSITE-ProRule" id="PRU00221"/>
    </source>
</evidence>
<sequence length="1473" mass="165176">THLAKRFPGACPALGCEKAGRVREEGGGASRRWAGPQAGVRSSRRRGGTRHVVRAPASLLPLNAARSCGWAPAIGSGARRSHVLAQAPAGMGGPAAAAAQSGSRGVFTACVGARAVRTGRALRVLTARRSCGEEETARGRSAATFLDRGVAAGGKERQPEALSPFVSRAGFTERTARGPGLTSAPQDSPWRPGAAAGRMDAKARNCLLQHREALEQDIKTSYIMDHMISDGVLTVSEEEKVKNEPTQQQRAAMLIKMILKKDNHSYISFYNALLHEGYKDLAALLHGGVPVVSSNGKDSAGGITSYVRTVLCEGGVPQRPVVFVTRKKLVNAIQQKLCKLNGDPGWVTIYGMAGCGKSVLAAEAVRDHSFLQNCFPGGVNWVSVGKQDKSGLLMKLQNLCTRLDQDESFSQRLPLNIEEAKDRLRILMLRKHPRSLLILDDVWDPWVLKAFDNQCQILLTTRDKSVTDSVMGPKYVVPVESSLGKEKGLEILSLFVNMKKADLPEQAHSIIKECKGSPLVVSLIGALLRDFPNRWEYYLRQLQNKQFKRIRKSSSYDYEALDEAMSISVEMLREDIKSYYTDLSILQKDVKVPTKVLCILWDMETEEVEDILQEFVNKSLLFCDRNGKSFHYYLHDLQVDFLTEKNQNQLQDLHKKMITQFQRHHEPHSLSPDQEDCMYWYNFLAYHMANANMHKELCTLMFSLDWIKAKTELVGPAHLIHEFVEYSHILDEKDCAVCENFQEFLSLNGHLLGRQPFPNIVQLGLCEPETSEVYRQAKLQAKQEVDNGMLYLEWINKKNIKNLSRLVVRPHTDAVYHACFSEDGQRIASCGADKTLQVFKAETGEKLLEIKAHEDEVLCCAFSADNRFIATCSVDKKVKIWNSVTGEPVHTYEDHSEQVNCCHFTNNSQHILLATGSSDSYLKLWDLNEESCRNTLFDHENAVTHCRFSPDDKFLASCSADGTLKLWDVKSANLWKSIDVKQFFLNSEEPQEDMEVIVKCCSWSADGARIMVAAKNKIFLFDIHTRNLLAEIYTGHQSTIQYCDFSPHNHLVIVALSQYCVELWNMDSCLKVADCRGHLSWVHCVKFSPDGSSFLTSSDDQTIRLWETRKVCQNSATVLKQEIDVVFQENEVMVLAADNIRRLQLINGKTGHTDYLTEAQISCCCLSPHLQYIAFGDEEGAIKILEPLNNRTFQSRTGHKNTVRHMQFTADGKTLVSSADDPVIQVWNWQSDKYVFLQAHQEAVKDFRLLKNSSLLSWSFDGTVKVWNIITGEIEKDRVCHQDTVLSCGISPDATKFSSTSADKTARIWSFESFSFLRELKGHKGCVRCSVFSADSTLLATGDDNGEIRIWNVSNGELLHLCAPISVEEGAATHGGWVTDLHFSPDNKMLVSAGGYLKDKGFGCHYKLSHGVITNLMRNLFFSEQWWNVVTGESLQTFYTNGTNLKKIHLSPDFKTCVTVDNLGILYILQILE</sequence>
<keyword evidence="5" id="KW-0677">Repeat</keyword>
<dbReference type="InterPro" id="IPR015943">
    <property type="entry name" value="WD40/YVTN_repeat-like_dom_sf"/>
</dbReference>
<dbReference type="InterPro" id="IPR001680">
    <property type="entry name" value="WD40_rpt"/>
</dbReference>
<evidence type="ECO:0000256" key="2">
    <source>
        <dbReference type="ARBA" id="ARBA00022490"/>
    </source>
</evidence>
<evidence type="ECO:0000256" key="3">
    <source>
        <dbReference type="ARBA" id="ARBA00022574"/>
    </source>
</evidence>
<dbReference type="SUPFAM" id="SSF50978">
    <property type="entry name" value="WD40 repeat-like"/>
    <property type="match status" value="2"/>
</dbReference>
<dbReference type="FunFam" id="2.130.10.10:FF:000135">
    <property type="entry name" value="Apoptotic protease-activating factor 1"/>
    <property type="match status" value="1"/>
</dbReference>
<dbReference type="InterPro" id="IPR042197">
    <property type="entry name" value="Apaf_helical"/>
</dbReference>
<keyword evidence="2" id="KW-0963">Cytoplasm</keyword>
<dbReference type="GO" id="GO:0005829">
    <property type="term" value="C:cytosol"/>
    <property type="evidence" value="ECO:0007669"/>
    <property type="project" value="UniProtKB-ARBA"/>
</dbReference>
<dbReference type="FunFam" id="1.25.40.370:FF:000001">
    <property type="entry name" value="Apoptotic protease-activating factor 1"/>
    <property type="match status" value="1"/>
</dbReference>
<feature type="region of interest" description="Disordered" evidence="11">
    <location>
        <begin position="175"/>
        <end position="196"/>
    </location>
</feature>
<keyword evidence="8" id="KW-0067">ATP-binding</keyword>
<dbReference type="Pfam" id="PF00931">
    <property type="entry name" value="NB-ARC"/>
    <property type="match status" value="1"/>
</dbReference>
<feature type="repeat" description="WD" evidence="10">
    <location>
        <begin position="1278"/>
        <end position="1319"/>
    </location>
</feature>
<accession>A0A8J6A543</accession>
<keyword evidence="3 10" id="KW-0853">WD repeat</keyword>
<feature type="repeat" description="WD" evidence="10">
    <location>
        <begin position="1320"/>
        <end position="1361"/>
    </location>
</feature>
<dbReference type="FunFam" id="1.10.533.10:FF:000014">
    <property type="entry name" value="Apoptotic protease-activating factor 1"/>
    <property type="match status" value="1"/>
</dbReference>
<dbReference type="Gene3D" id="3.40.50.300">
    <property type="entry name" value="P-loop containing nucleotide triphosphate hydrolases"/>
    <property type="match status" value="1"/>
</dbReference>
<dbReference type="Pfam" id="PF17908">
    <property type="entry name" value="APAF1_C"/>
    <property type="match status" value="1"/>
</dbReference>
<feature type="repeat" description="WD" evidence="10">
    <location>
        <begin position="1196"/>
        <end position="1237"/>
    </location>
</feature>
<dbReference type="GO" id="GO:0043531">
    <property type="term" value="F:ADP binding"/>
    <property type="evidence" value="ECO:0007669"/>
    <property type="project" value="InterPro"/>
</dbReference>
<feature type="repeat" description="WD" evidence="10">
    <location>
        <begin position="1075"/>
        <end position="1109"/>
    </location>
</feature>
<keyword evidence="13" id="KW-0378">Hydrolase</keyword>
<dbReference type="InterPro" id="IPR002182">
    <property type="entry name" value="NB-ARC"/>
</dbReference>
<reference evidence="13" key="1">
    <citation type="journal article" date="2021" name="Evol. Appl.">
        <title>The genome of the Pyrenean desman and the effects of bottlenecks and inbreeding on the genomic landscape of an endangered species.</title>
        <authorList>
            <person name="Escoda L."/>
            <person name="Castresana J."/>
        </authorList>
    </citation>
    <scope>NUCLEOTIDE SEQUENCE</scope>
    <source>
        <strain evidence="13">IBE-C5619</strain>
    </source>
</reference>
<dbReference type="FunFam" id="1.10.10.10:FF:000204">
    <property type="entry name" value="Apoptotic protease-activating factor 1"/>
    <property type="match status" value="1"/>
</dbReference>
<dbReference type="FunFam" id="3.40.50.300:FF:000502">
    <property type="entry name" value="Apoptotic protease-activating factor 1"/>
    <property type="match status" value="1"/>
</dbReference>
<dbReference type="Gene3D" id="1.10.8.430">
    <property type="entry name" value="Helical domain of apoptotic protease-activating factors"/>
    <property type="match status" value="1"/>
</dbReference>
<dbReference type="Pfam" id="PF21296">
    <property type="entry name" value="WHD_APAF1"/>
    <property type="match status" value="1"/>
</dbReference>
<organism evidence="13 14">
    <name type="scientific">Galemys pyrenaicus</name>
    <name type="common">Iberian desman</name>
    <name type="synonym">Pyrenean desman</name>
    <dbReference type="NCBI Taxonomy" id="202257"/>
    <lineage>
        <taxon>Eukaryota</taxon>
        <taxon>Metazoa</taxon>
        <taxon>Chordata</taxon>
        <taxon>Craniata</taxon>
        <taxon>Vertebrata</taxon>
        <taxon>Euteleostomi</taxon>
        <taxon>Mammalia</taxon>
        <taxon>Eutheria</taxon>
        <taxon>Laurasiatheria</taxon>
        <taxon>Eulipotyphla</taxon>
        <taxon>Talpidae</taxon>
        <taxon>Galemys</taxon>
    </lineage>
</organism>
<dbReference type="SUPFAM" id="SSF47986">
    <property type="entry name" value="DEATH domain"/>
    <property type="match status" value="1"/>
</dbReference>
<dbReference type="PANTHER" id="PTHR22845:SF5">
    <property type="entry name" value="APOPTOTIC PROTEASE-ACTIVATING FACTOR 1"/>
    <property type="match status" value="1"/>
</dbReference>
<dbReference type="OrthoDB" id="1357022at2759"/>
<dbReference type="InterPro" id="IPR048975">
    <property type="entry name" value="WHD_APAF1"/>
</dbReference>
<dbReference type="InterPro" id="IPR027417">
    <property type="entry name" value="P-loop_NTPase"/>
</dbReference>
<feature type="repeat" description="WD" evidence="10">
    <location>
        <begin position="1237"/>
        <end position="1277"/>
    </location>
</feature>
<evidence type="ECO:0000256" key="9">
    <source>
        <dbReference type="ARBA" id="ARBA00073202"/>
    </source>
</evidence>
<dbReference type="PROSITE" id="PS50294">
    <property type="entry name" value="WD_REPEATS_REGION"/>
    <property type="match status" value="6"/>
</dbReference>
<evidence type="ECO:0000313" key="13">
    <source>
        <dbReference type="EMBL" id="KAG8514018.1"/>
    </source>
</evidence>
<keyword evidence="4" id="KW-0053">Apoptosis</keyword>
<feature type="domain" description="CARD" evidence="12">
    <location>
        <begin position="199"/>
        <end position="288"/>
    </location>
</feature>
<feature type="repeat" description="WD" evidence="10">
    <location>
        <begin position="850"/>
        <end position="891"/>
    </location>
</feature>
<comment type="subcellular location">
    <subcellularLocation>
        <location evidence="1">Cytoplasm</location>
    </subcellularLocation>
</comment>
<dbReference type="GO" id="GO:0006915">
    <property type="term" value="P:apoptotic process"/>
    <property type="evidence" value="ECO:0007669"/>
    <property type="project" value="UniProtKB-KW"/>
</dbReference>
<protein>
    <recommendedName>
        <fullName evidence="9">Apoptotic protease-activating factor 1</fullName>
    </recommendedName>
</protein>
<dbReference type="InterPro" id="IPR011029">
    <property type="entry name" value="DEATH-like_dom_sf"/>
</dbReference>
<proteinExistence type="predicted"/>
<dbReference type="CDD" id="cd08323">
    <property type="entry name" value="CARD_APAF1"/>
    <property type="match status" value="1"/>
</dbReference>
<gene>
    <name evidence="13" type="ORF">J0S82_003618</name>
</gene>
<evidence type="ECO:0000256" key="4">
    <source>
        <dbReference type="ARBA" id="ARBA00022703"/>
    </source>
</evidence>
<comment type="caution">
    <text evidence="13">The sequence shown here is derived from an EMBL/GenBank/DDBJ whole genome shotgun (WGS) entry which is preliminary data.</text>
</comment>
<dbReference type="PROSITE" id="PS50209">
    <property type="entry name" value="CARD"/>
    <property type="match status" value="1"/>
</dbReference>
<dbReference type="GO" id="GO:0005524">
    <property type="term" value="F:ATP binding"/>
    <property type="evidence" value="ECO:0007669"/>
    <property type="project" value="UniProtKB-KW"/>
</dbReference>
<dbReference type="InterPro" id="IPR036322">
    <property type="entry name" value="WD40_repeat_dom_sf"/>
</dbReference>
<dbReference type="PRINTS" id="PR00320">
    <property type="entry name" value="GPROTEINBRPT"/>
</dbReference>
<dbReference type="Gene3D" id="2.130.10.10">
    <property type="entry name" value="YVTN repeat-like/Quinoprotein amine dehydrogenase"/>
    <property type="match status" value="2"/>
</dbReference>
<dbReference type="InterPro" id="IPR001315">
    <property type="entry name" value="CARD"/>
</dbReference>
<dbReference type="Pfam" id="PF00619">
    <property type="entry name" value="CARD"/>
    <property type="match status" value="1"/>
</dbReference>
<evidence type="ECO:0000256" key="6">
    <source>
        <dbReference type="ARBA" id="ARBA00022741"/>
    </source>
</evidence>
<dbReference type="InterPro" id="IPR020472">
    <property type="entry name" value="WD40_PAC1"/>
</dbReference>
<dbReference type="GO" id="GO:0042981">
    <property type="term" value="P:regulation of apoptotic process"/>
    <property type="evidence" value="ECO:0007669"/>
    <property type="project" value="InterPro"/>
</dbReference>
<dbReference type="PROSITE" id="PS50082">
    <property type="entry name" value="WD_REPEATS_2"/>
    <property type="match status" value="10"/>
</dbReference>
<evidence type="ECO:0000256" key="11">
    <source>
        <dbReference type="SAM" id="MobiDB-lite"/>
    </source>
</evidence>
<keyword evidence="13" id="KW-0645">Protease</keyword>
<name>A0A8J6A543_GALPY</name>
<dbReference type="InterPro" id="IPR036388">
    <property type="entry name" value="WH-like_DNA-bd_sf"/>
</dbReference>
<evidence type="ECO:0000256" key="8">
    <source>
        <dbReference type="ARBA" id="ARBA00022840"/>
    </source>
</evidence>
<evidence type="ECO:0000256" key="7">
    <source>
        <dbReference type="ARBA" id="ARBA00022837"/>
    </source>
</evidence>
<dbReference type="SUPFAM" id="SSF52540">
    <property type="entry name" value="P-loop containing nucleoside triphosphate hydrolases"/>
    <property type="match status" value="1"/>
</dbReference>